<keyword evidence="1" id="KW-0560">Oxidoreductase</keyword>
<accession>A0ABV6JG56</accession>
<dbReference type="EMBL" id="JBHLVF010000041">
    <property type="protein sequence ID" value="MFC0394908.1"/>
    <property type="molecule type" value="Genomic_DNA"/>
</dbReference>
<dbReference type="Pfam" id="PF05721">
    <property type="entry name" value="PhyH"/>
    <property type="match status" value="1"/>
</dbReference>
<dbReference type="PANTHER" id="PTHR20883:SF48">
    <property type="entry name" value="ECTOINE DIOXYGENASE"/>
    <property type="match status" value="1"/>
</dbReference>
<gene>
    <name evidence="1" type="ORF">ACFFJ8_26535</name>
</gene>
<organism evidence="1 2">
    <name type="scientific">Paenibacillus mendelii</name>
    <dbReference type="NCBI Taxonomy" id="206163"/>
    <lineage>
        <taxon>Bacteria</taxon>
        <taxon>Bacillati</taxon>
        <taxon>Bacillota</taxon>
        <taxon>Bacilli</taxon>
        <taxon>Bacillales</taxon>
        <taxon>Paenibacillaceae</taxon>
        <taxon>Paenibacillus</taxon>
    </lineage>
</organism>
<dbReference type="SUPFAM" id="SSF51197">
    <property type="entry name" value="Clavaminate synthase-like"/>
    <property type="match status" value="1"/>
</dbReference>
<keyword evidence="1" id="KW-0223">Dioxygenase</keyword>
<keyword evidence="2" id="KW-1185">Reference proteome</keyword>
<dbReference type="Proteomes" id="UP001589818">
    <property type="component" value="Unassembled WGS sequence"/>
</dbReference>
<dbReference type="RefSeq" id="WP_204816068.1">
    <property type="nucleotide sequence ID" value="NZ_JANHOF010000001.1"/>
</dbReference>
<dbReference type="Gene3D" id="2.60.120.620">
    <property type="entry name" value="q2cbj1_9rhob like domain"/>
    <property type="match status" value="1"/>
</dbReference>
<proteinExistence type="predicted"/>
<reference evidence="1 2" key="1">
    <citation type="submission" date="2024-09" db="EMBL/GenBank/DDBJ databases">
        <authorList>
            <person name="Sun Q."/>
            <person name="Mori K."/>
        </authorList>
    </citation>
    <scope>NUCLEOTIDE SEQUENCE [LARGE SCALE GENOMIC DNA]</scope>
    <source>
        <strain evidence="1 2">CCM 4839</strain>
    </source>
</reference>
<sequence length="267" mass="30318">MQSFDTETLDRDRLVEQFREYGYVIVKNVLSSQTVNRLNAAIDEVGEGHPDSEPNLDIRNAIERHAAFLELIDEPTVLPIVMDILGRNIQLHTSHLTVRKPLPRLNGQPQPPIGWHADGPVPSFPAVNGLTPLFYMKALYFLSDMSQPGRGNTRVMPKSHKIPHYHPGFSGSDPQTEGVDVCGKPGDVCLFAQNLWHAPTHNYSEFTRRQLFMGYGYLWLRPIDYHAVSDTMRQITDPVRRQLLGLHEGEPFRFYVPDSGKLPLNKL</sequence>
<protein>
    <submittedName>
        <fullName evidence="1">Phytanoyl-CoA dioxygenase family protein</fullName>
    </submittedName>
</protein>
<dbReference type="InterPro" id="IPR008775">
    <property type="entry name" value="Phytyl_CoA_dOase-like"/>
</dbReference>
<dbReference type="PANTHER" id="PTHR20883">
    <property type="entry name" value="PHYTANOYL-COA DIOXYGENASE DOMAIN CONTAINING 1"/>
    <property type="match status" value="1"/>
</dbReference>
<dbReference type="GO" id="GO:0051213">
    <property type="term" value="F:dioxygenase activity"/>
    <property type="evidence" value="ECO:0007669"/>
    <property type="project" value="UniProtKB-KW"/>
</dbReference>
<name>A0ABV6JG56_9BACL</name>
<evidence type="ECO:0000313" key="1">
    <source>
        <dbReference type="EMBL" id="MFC0394908.1"/>
    </source>
</evidence>
<comment type="caution">
    <text evidence="1">The sequence shown here is derived from an EMBL/GenBank/DDBJ whole genome shotgun (WGS) entry which is preliminary data.</text>
</comment>
<evidence type="ECO:0000313" key="2">
    <source>
        <dbReference type="Proteomes" id="UP001589818"/>
    </source>
</evidence>